<feature type="binding site" description="axial binding residue" evidence="8">
    <location>
        <position position="426"/>
    </location>
    <ligand>
        <name>heme</name>
        <dbReference type="ChEBI" id="CHEBI:30413"/>
    </ligand>
    <ligandPart>
        <name>Fe</name>
        <dbReference type="ChEBI" id="CHEBI:18248"/>
    </ligandPart>
</feature>
<comment type="cofactor">
    <cofactor evidence="1 8">
        <name>heme</name>
        <dbReference type="ChEBI" id="CHEBI:30413"/>
    </cofactor>
</comment>
<evidence type="ECO:0000256" key="1">
    <source>
        <dbReference type="ARBA" id="ARBA00001971"/>
    </source>
</evidence>
<dbReference type="GO" id="GO:0005506">
    <property type="term" value="F:iron ion binding"/>
    <property type="evidence" value="ECO:0007669"/>
    <property type="project" value="InterPro"/>
</dbReference>
<keyword evidence="10" id="KW-1133">Transmembrane helix</keyword>
<protein>
    <submittedName>
        <fullName evidence="11">Uncharacterized protein</fullName>
    </submittedName>
</protein>
<evidence type="ECO:0000256" key="5">
    <source>
        <dbReference type="ARBA" id="ARBA00023002"/>
    </source>
</evidence>
<dbReference type="Proteomes" id="UP000298652">
    <property type="component" value="Chromosome 4"/>
</dbReference>
<dbReference type="Gramene" id="TKW21496">
    <property type="protein sequence ID" value="TKW21496"/>
    <property type="gene ID" value="SEVIR_4G123000v2"/>
</dbReference>
<dbReference type="Pfam" id="PF00067">
    <property type="entry name" value="p450"/>
    <property type="match status" value="1"/>
</dbReference>
<gene>
    <name evidence="11" type="ORF">SEVIR_4G123000v2</name>
</gene>
<dbReference type="GO" id="GO:0004497">
    <property type="term" value="F:monooxygenase activity"/>
    <property type="evidence" value="ECO:0007669"/>
    <property type="project" value="UniProtKB-KW"/>
</dbReference>
<dbReference type="InterPro" id="IPR036396">
    <property type="entry name" value="Cyt_P450_sf"/>
</dbReference>
<dbReference type="GO" id="GO:0016705">
    <property type="term" value="F:oxidoreductase activity, acting on paired donors, with incorporation or reduction of molecular oxygen"/>
    <property type="evidence" value="ECO:0007669"/>
    <property type="project" value="InterPro"/>
</dbReference>
<evidence type="ECO:0000256" key="4">
    <source>
        <dbReference type="ARBA" id="ARBA00022723"/>
    </source>
</evidence>
<feature type="transmembrane region" description="Helical" evidence="10">
    <location>
        <begin position="6"/>
        <end position="24"/>
    </location>
</feature>
<dbReference type="InterPro" id="IPR017972">
    <property type="entry name" value="Cyt_P450_CS"/>
</dbReference>
<keyword evidence="7 9" id="KW-0503">Monooxygenase</keyword>
<evidence type="ECO:0000313" key="11">
    <source>
        <dbReference type="EMBL" id="TKW21496.1"/>
    </source>
</evidence>
<dbReference type="InterPro" id="IPR053062">
    <property type="entry name" value="CYP450_84A"/>
</dbReference>
<keyword evidence="3 8" id="KW-0349">Heme</keyword>
<keyword evidence="10" id="KW-0812">Transmembrane</keyword>
<accession>A0A4V6D8H3</accession>
<dbReference type="PANTHER" id="PTHR47945">
    <property type="entry name" value="CYTOCHROME P450 84A1-RELATED"/>
    <property type="match status" value="1"/>
</dbReference>
<evidence type="ECO:0000256" key="6">
    <source>
        <dbReference type="ARBA" id="ARBA00023004"/>
    </source>
</evidence>
<dbReference type="GO" id="GO:0020037">
    <property type="term" value="F:heme binding"/>
    <property type="evidence" value="ECO:0007669"/>
    <property type="project" value="InterPro"/>
</dbReference>
<keyword evidence="12" id="KW-1185">Reference proteome</keyword>
<evidence type="ECO:0000256" key="2">
    <source>
        <dbReference type="ARBA" id="ARBA00010617"/>
    </source>
</evidence>
<evidence type="ECO:0000313" key="12">
    <source>
        <dbReference type="Proteomes" id="UP000298652"/>
    </source>
</evidence>
<proteinExistence type="inferred from homology"/>
<organism evidence="11 12">
    <name type="scientific">Setaria viridis</name>
    <name type="common">Green bristlegrass</name>
    <name type="synonym">Setaria italica subsp. viridis</name>
    <dbReference type="NCBI Taxonomy" id="4556"/>
    <lineage>
        <taxon>Eukaryota</taxon>
        <taxon>Viridiplantae</taxon>
        <taxon>Streptophyta</taxon>
        <taxon>Embryophyta</taxon>
        <taxon>Tracheophyta</taxon>
        <taxon>Spermatophyta</taxon>
        <taxon>Magnoliopsida</taxon>
        <taxon>Liliopsida</taxon>
        <taxon>Poales</taxon>
        <taxon>Poaceae</taxon>
        <taxon>PACMAD clade</taxon>
        <taxon>Panicoideae</taxon>
        <taxon>Panicodae</taxon>
        <taxon>Paniceae</taxon>
        <taxon>Cenchrinae</taxon>
        <taxon>Setaria</taxon>
    </lineage>
</organism>
<dbReference type="EMBL" id="CM016555">
    <property type="protein sequence ID" value="TKW21496.1"/>
    <property type="molecule type" value="Genomic_DNA"/>
</dbReference>
<keyword evidence="5 9" id="KW-0560">Oxidoreductase</keyword>
<evidence type="ECO:0000256" key="8">
    <source>
        <dbReference type="PIRSR" id="PIRSR602401-1"/>
    </source>
</evidence>
<dbReference type="AlphaFoldDB" id="A0A4V6D8H3"/>
<feature type="transmembrane region" description="Helical" evidence="10">
    <location>
        <begin position="174"/>
        <end position="200"/>
    </location>
</feature>
<dbReference type="PRINTS" id="PR00385">
    <property type="entry name" value="P450"/>
</dbReference>
<evidence type="ECO:0000256" key="7">
    <source>
        <dbReference type="ARBA" id="ARBA00023033"/>
    </source>
</evidence>
<keyword evidence="10" id="KW-0472">Membrane</keyword>
<name>A0A4V6D8H3_SETVI</name>
<evidence type="ECO:0000256" key="9">
    <source>
        <dbReference type="RuleBase" id="RU000461"/>
    </source>
</evidence>
<keyword evidence="6 8" id="KW-0408">Iron</keyword>
<dbReference type="OMA" id="VHQFTHR"/>
<reference evidence="11" key="1">
    <citation type="submission" date="2019-03" db="EMBL/GenBank/DDBJ databases">
        <title>WGS assembly of Setaria viridis.</title>
        <authorList>
            <person name="Huang P."/>
            <person name="Jenkins J."/>
            <person name="Grimwood J."/>
            <person name="Barry K."/>
            <person name="Healey A."/>
            <person name="Mamidi S."/>
            <person name="Sreedasyam A."/>
            <person name="Shu S."/>
            <person name="Feldman M."/>
            <person name="Wu J."/>
            <person name="Yu Y."/>
            <person name="Chen C."/>
            <person name="Johnson J."/>
            <person name="Rokhsar D."/>
            <person name="Baxter I."/>
            <person name="Schmutz J."/>
            <person name="Brutnell T."/>
            <person name="Kellogg E."/>
        </authorList>
    </citation>
    <scope>NUCLEOTIDE SEQUENCE [LARGE SCALE GENOMIC DNA]</scope>
</reference>
<keyword evidence="4 8" id="KW-0479">Metal-binding</keyword>
<dbReference type="InterPro" id="IPR001128">
    <property type="entry name" value="Cyt_P450"/>
</dbReference>
<evidence type="ECO:0000256" key="3">
    <source>
        <dbReference type="ARBA" id="ARBA00022617"/>
    </source>
</evidence>
<dbReference type="InterPro" id="IPR002401">
    <property type="entry name" value="Cyt_P450_E_grp-I"/>
</dbReference>
<dbReference type="Gene3D" id="1.10.630.10">
    <property type="entry name" value="Cytochrome P450"/>
    <property type="match status" value="1"/>
</dbReference>
<dbReference type="SUPFAM" id="SSF48264">
    <property type="entry name" value="Cytochrome P450"/>
    <property type="match status" value="1"/>
</dbReference>
<dbReference type="PANTHER" id="PTHR47945:SF1">
    <property type="entry name" value="FERULATE-5-HYDROXYLASE"/>
    <property type="match status" value="1"/>
</dbReference>
<evidence type="ECO:0000256" key="10">
    <source>
        <dbReference type="SAM" id="Phobius"/>
    </source>
</evidence>
<dbReference type="PROSITE" id="PS00086">
    <property type="entry name" value="CYTOCHROME_P450"/>
    <property type="match status" value="1"/>
</dbReference>
<sequence>MAYPKDLYLLAASAFVGVIFFLWYSGHGRSASSRFQPGPPGLPIIGNLLTMEHFTHRGLAKLAKLHGGFFYLRIGFANVFVDSVFSHRPVTAAMAYVSYDLADMAFAHYGPFWCANAKLCVMKLFSRGRDLSWRTVRTEVDDLIKSLAEQKGTVANVAAFGARSQEDEKEFMGIILELSAIFLAFNIADYIYFIPFVGWLDLNGINRRMKAARRALDFFIDWIIDEHVAKWRNGNVVAADMVDDMITYLADTPGRDTREDGVVFEDLRLTRDNIKGLIMDIMFGGTETVASTLEWAMLELLRSPSELKRAQNELDGGVVGLHRKVDERDLDELPYLRCICKEVLRLHPPLPLLLRESLQDCTVSWHVIPRKSRVWINIWAMDRDEKHWPAAETFRPSRFAEESADVDSSRGGDFRYLPFGFGRRSCPGMQLGMYAVELGLAHLLHCFDWSLPDGMTPSELDADDVLGLTAPKAVRLTAVPRPWLSCPLF</sequence>
<comment type="similarity">
    <text evidence="2 9">Belongs to the cytochrome P450 family.</text>
</comment>
<dbReference type="PRINTS" id="PR00463">
    <property type="entry name" value="EP450I"/>
</dbReference>
<dbReference type="FunFam" id="1.10.630.10:FF:000126">
    <property type="entry name" value="Predicted protein"/>
    <property type="match status" value="1"/>
</dbReference>